<evidence type="ECO:0000256" key="11">
    <source>
        <dbReference type="PROSITE-ProRule" id="PRU01016"/>
    </source>
</evidence>
<reference evidence="14 15" key="1">
    <citation type="submission" date="2017-06" db="EMBL/GenBank/DDBJ databases">
        <title>A platform for efficient transgenesis in Macrostomum lignano, a flatworm model organism for stem cell research.</title>
        <authorList>
            <person name="Berezikov E."/>
        </authorList>
    </citation>
    <scope>NUCLEOTIDE SEQUENCE [LARGE SCALE GENOMIC DNA]</scope>
    <source>
        <strain evidence="14">DV1</strain>
        <tissue evidence="14">Whole organism</tissue>
    </source>
</reference>
<protein>
    <recommendedName>
        <fullName evidence="2">DNA (cytosine-5-)-methyltransferase</fullName>
        <ecNumber evidence="2">2.1.1.37</ecNumber>
    </recommendedName>
</protein>
<dbReference type="PANTHER" id="PTHR23068:SF25">
    <property type="entry name" value="DNA (CYTOSINE-5)-METHYLTRANSFERASE DRM2"/>
    <property type="match status" value="1"/>
</dbReference>
<keyword evidence="4 11" id="KW-0489">Methyltransferase</keyword>
<keyword evidence="5 11" id="KW-0808">Transferase</keyword>
<dbReference type="InterPro" id="IPR029063">
    <property type="entry name" value="SAM-dependent_MTases_sf"/>
</dbReference>
<evidence type="ECO:0000256" key="1">
    <source>
        <dbReference type="ARBA" id="ARBA00004123"/>
    </source>
</evidence>
<feature type="compositionally biased region" description="Low complexity" evidence="12">
    <location>
        <begin position="337"/>
        <end position="359"/>
    </location>
</feature>
<evidence type="ECO:0000256" key="10">
    <source>
        <dbReference type="ARBA" id="ARBA00023242"/>
    </source>
</evidence>
<name>A0A267DT34_9PLAT</name>
<dbReference type="PROSITE" id="PS00094">
    <property type="entry name" value="C5_MTASE_1"/>
    <property type="match status" value="1"/>
</dbReference>
<evidence type="ECO:0000256" key="4">
    <source>
        <dbReference type="ARBA" id="ARBA00022603"/>
    </source>
</evidence>
<keyword evidence="3" id="KW-0678">Repressor</keyword>
<feature type="region of interest" description="Disordered" evidence="12">
    <location>
        <begin position="325"/>
        <end position="359"/>
    </location>
</feature>
<dbReference type="GO" id="GO:0005634">
    <property type="term" value="C:nucleus"/>
    <property type="evidence" value="ECO:0007669"/>
    <property type="project" value="UniProtKB-SubCell"/>
</dbReference>
<dbReference type="Gene3D" id="2.30.30.140">
    <property type="match status" value="1"/>
</dbReference>
<dbReference type="PROSITE" id="PS51679">
    <property type="entry name" value="SAM_MT_C5"/>
    <property type="match status" value="1"/>
</dbReference>
<gene>
    <name evidence="14" type="ORF">BOX15_Mlig027037g1</name>
</gene>
<evidence type="ECO:0000256" key="5">
    <source>
        <dbReference type="ARBA" id="ARBA00022679"/>
    </source>
</evidence>
<dbReference type="Gene3D" id="3.40.50.150">
    <property type="entry name" value="Vaccinia Virus protein VP39"/>
    <property type="match status" value="1"/>
</dbReference>
<dbReference type="CDD" id="cd11725">
    <property type="entry name" value="ADDz_Dnmt3"/>
    <property type="match status" value="1"/>
</dbReference>
<feature type="domain" description="PHD-type" evidence="13">
    <location>
        <begin position="374"/>
        <end position="511"/>
    </location>
</feature>
<dbReference type="InterPro" id="IPR050390">
    <property type="entry name" value="C5-Methyltransferase"/>
</dbReference>
<dbReference type="Pfam" id="PF21255">
    <property type="entry name" value="DNMT3_ADD_GATA1-like"/>
    <property type="match status" value="1"/>
</dbReference>
<feature type="region of interest" description="Disordered" evidence="12">
    <location>
        <begin position="15"/>
        <end position="84"/>
    </location>
</feature>
<evidence type="ECO:0000259" key="13">
    <source>
        <dbReference type="PROSITE" id="PS51533"/>
    </source>
</evidence>
<evidence type="ECO:0000256" key="7">
    <source>
        <dbReference type="ARBA" id="ARBA00022723"/>
    </source>
</evidence>
<dbReference type="Pfam" id="PF00145">
    <property type="entry name" value="DNA_methylase"/>
    <property type="match status" value="1"/>
</dbReference>
<organism evidence="14 15">
    <name type="scientific">Macrostomum lignano</name>
    <dbReference type="NCBI Taxonomy" id="282301"/>
    <lineage>
        <taxon>Eukaryota</taxon>
        <taxon>Metazoa</taxon>
        <taxon>Spiralia</taxon>
        <taxon>Lophotrochozoa</taxon>
        <taxon>Platyhelminthes</taxon>
        <taxon>Rhabditophora</taxon>
        <taxon>Macrostomorpha</taxon>
        <taxon>Macrostomida</taxon>
        <taxon>Macrostomidae</taxon>
        <taxon>Macrostomum</taxon>
    </lineage>
</organism>
<dbReference type="EC" id="2.1.1.37" evidence="2"/>
<dbReference type="PANTHER" id="PTHR23068">
    <property type="entry name" value="DNA CYTOSINE-5- -METHYLTRANSFERASE 3-RELATED"/>
    <property type="match status" value="1"/>
</dbReference>
<feature type="active site" evidence="11">
    <location>
        <position position="605"/>
    </location>
</feature>
<evidence type="ECO:0000256" key="2">
    <source>
        <dbReference type="ARBA" id="ARBA00011975"/>
    </source>
</evidence>
<comment type="similarity">
    <text evidence="11">Belongs to the class I-like SAM-binding methyltransferase superfamily. C5-methyltransferase family.</text>
</comment>
<dbReference type="PROSITE" id="PS51533">
    <property type="entry name" value="ADD"/>
    <property type="match status" value="1"/>
</dbReference>
<dbReference type="AlphaFoldDB" id="A0A267DT34"/>
<keyword evidence="9" id="KW-0862">Zinc</keyword>
<evidence type="ECO:0000313" key="15">
    <source>
        <dbReference type="Proteomes" id="UP000215902"/>
    </source>
</evidence>
<dbReference type="Gene3D" id="2.20.70.90">
    <property type="match status" value="1"/>
</dbReference>
<dbReference type="InterPro" id="IPR025766">
    <property type="entry name" value="ADD"/>
</dbReference>
<dbReference type="GO" id="GO:0010468">
    <property type="term" value="P:regulation of gene expression"/>
    <property type="evidence" value="ECO:0007669"/>
    <property type="project" value="UniProtKB-ARBA"/>
</dbReference>
<dbReference type="EMBL" id="NIVC01003236">
    <property type="protein sequence ID" value="PAA52470.1"/>
    <property type="molecule type" value="Genomic_DNA"/>
</dbReference>
<dbReference type="OrthoDB" id="641149at2759"/>
<feature type="region of interest" description="Disordered" evidence="12">
    <location>
        <begin position="134"/>
        <end position="154"/>
    </location>
</feature>
<dbReference type="InterPro" id="IPR001525">
    <property type="entry name" value="C5_MeTfrase"/>
</dbReference>
<keyword evidence="6 11" id="KW-0949">S-adenosyl-L-methionine</keyword>
<dbReference type="STRING" id="282301.A0A267DT34"/>
<comment type="subcellular location">
    <subcellularLocation>
        <location evidence="1">Nucleus</location>
    </subcellularLocation>
</comment>
<dbReference type="GO" id="GO:0032259">
    <property type="term" value="P:methylation"/>
    <property type="evidence" value="ECO:0007669"/>
    <property type="project" value="UniProtKB-KW"/>
</dbReference>
<dbReference type="Proteomes" id="UP000215902">
    <property type="component" value="Unassembled WGS sequence"/>
</dbReference>
<evidence type="ECO:0000256" key="8">
    <source>
        <dbReference type="ARBA" id="ARBA00022771"/>
    </source>
</evidence>
<dbReference type="GO" id="GO:0003886">
    <property type="term" value="F:DNA (cytosine-5-)-methyltransferase activity"/>
    <property type="evidence" value="ECO:0007669"/>
    <property type="project" value="UniProtKB-EC"/>
</dbReference>
<dbReference type="Pfam" id="PF17980">
    <property type="entry name" value="ADD_DNMT3"/>
    <property type="match status" value="1"/>
</dbReference>
<feature type="compositionally biased region" description="Basic residues" evidence="12">
    <location>
        <begin position="35"/>
        <end position="55"/>
    </location>
</feature>
<evidence type="ECO:0000256" key="9">
    <source>
        <dbReference type="ARBA" id="ARBA00022833"/>
    </source>
</evidence>
<evidence type="ECO:0000256" key="12">
    <source>
        <dbReference type="SAM" id="MobiDB-lite"/>
    </source>
</evidence>
<dbReference type="InterPro" id="IPR018117">
    <property type="entry name" value="C5_DNA_meth_AS"/>
</dbReference>
<sequence length="846" mass="92261">MSLYDSVKLQKRRVSINSKPALSVPKSKAAGSSRSNKRKYPKRCGHFGPQLRKRQQSANKSTTDITDVDSDVAGQAKPGLANASSENLTTLPQLRVVLTDISKSVKQSAAATSSKSAADRLAELRPDCSILLPAGKTTSQSVNDDPNADGKDDCENEDIGRLVWARWQRQSYPALVVSGRRCHLRPARPGMRWLLWLAEGKVSELPVSGLQSIDNPQSLAAAMTSSAQKNSLLVRGVRRLRLELIERRDESFQKSDGATGSSGGSAIGQDLAQLAAEDEAARKRRQPLLSDWATDCLVDIYKQHRKSLGAVAESEGLHLAVSDSDDDEAAGMAQPHSFSPSSSTYSSGSNRNSLSGLSSRPRLVSPDVTAIYEKVLDGSIALENVCLACGTVRVEQQLPLLMEHPVLRGSLCVDCLENYLTVCFSVGDDGWFMYCSVCGRPGNQAMCGSAECGRCFCQGCLTLLIGQDAWQRIISDNGWLCHLCQLLSERLIQPRSDWRQRLYYQTEPHSLHPPPPPELQRSAGCSQPLRVLSLFDGVASALLCLQSAGLSVEICFASEIDPDAIRVAACNHGNRVRQLGSVTELTEDRLRSLLPIDLLIGGSPCSQLSAANPNRQGLASESGLLFFEFHRILELLRRIGSPSADERQRRPLFWLFENVASMRQEDKTRISRFLGREPIRLDAVIFSAQRRARLFWGNLPGMLRSSGVASTLAADVVHCARPAAAAGPEPRETERQRHLASCIDPRSGRAARHATVGCVTTKRCSGRGPDGSLPVADADGLPDALWVTELERLFGFPAHYTDCGLTDLARRKLIGRSWCLPLVAHLLRPLRHFFAVLPGPDAGDGE</sequence>
<dbReference type="SUPFAM" id="SSF53335">
    <property type="entry name" value="S-adenosyl-L-methionine-dependent methyltransferases"/>
    <property type="match status" value="1"/>
</dbReference>
<evidence type="ECO:0000256" key="3">
    <source>
        <dbReference type="ARBA" id="ARBA00022491"/>
    </source>
</evidence>
<comment type="caution">
    <text evidence="14">The sequence shown here is derived from an EMBL/GenBank/DDBJ whole genome shotgun (WGS) entry which is preliminary data.</text>
</comment>
<dbReference type="GO" id="GO:0008270">
    <property type="term" value="F:zinc ion binding"/>
    <property type="evidence" value="ECO:0007669"/>
    <property type="project" value="UniProtKB-KW"/>
</dbReference>
<dbReference type="InterPro" id="IPR049554">
    <property type="entry name" value="DNMT3_ADD_PHD"/>
</dbReference>
<dbReference type="InterPro" id="IPR040552">
    <property type="entry name" value="DNMT3_ADD_GATA1-like"/>
</dbReference>
<dbReference type="SUPFAM" id="SSF57903">
    <property type="entry name" value="FYVE/PHD zinc finger"/>
    <property type="match status" value="1"/>
</dbReference>
<accession>A0A267DT34</accession>
<keyword evidence="15" id="KW-1185">Reference proteome</keyword>
<keyword evidence="10" id="KW-0539">Nucleus</keyword>
<keyword evidence="7" id="KW-0479">Metal-binding</keyword>
<keyword evidence="8" id="KW-0863">Zinc-finger</keyword>
<evidence type="ECO:0000313" key="14">
    <source>
        <dbReference type="EMBL" id="PAA52470.1"/>
    </source>
</evidence>
<evidence type="ECO:0000256" key="6">
    <source>
        <dbReference type="ARBA" id="ARBA00022691"/>
    </source>
</evidence>
<proteinExistence type="inferred from homology"/>
<dbReference type="InterPro" id="IPR011011">
    <property type="entry name" value="Znf_FYVE_PHD"/>
</dbReference>